<gene>
    <name evidence="4" type="ORF">MMSR116_04640</name>
</gene>
<dbReference type="PANTHER" id="PTHR11358:SF26">
    <property type="entry name" value="GUANIDINO ACID HYDROLASE, MITOCHONDRIAL"/>
    <property type="match status" value="1"/>
</dbReference>
<evidence type="ECO:0000313" key="4">
    <source>
        <dbReference type="EMBL" id="QGY06015.1"/>
    </source>
</evidence>
<evidence type="ECO:0000313" key="5">
    <source>
        <dbReference type="Proteomes" id="UP000012488"/>
    </source>
</evidence>
<evidence type="ECO:0000256" key="2">
    <source>
        <dbReference type="ARBA" id="ARBA00022801"/>
    </source>
</evidence>
<comment type="similarity">
    <text evidence="3">Belongs to the arginase family.</text>
</comment>
<proteinExistence type="inferred from homology"/>
<accession>A0A6B9G2T2</accession>
<dbReference type="InterPro" id="IPR006035">
    <property type="entry name" value="Ureohydrolase"/>
</dbReference>
<reference evidence="4 5" key="2">
    <citation type="journal article" date="2013" name="Genome Announc.">
        <title>Draft Genome Sequence of Methylobacterium mesophilicum Strain SR1.6/6, Isolated from Citrus sinensis.</title>
        <authorList>
            <person name="Marinho Almeida D."/>
            <person name="Dini-Andreote F."/>
            <person name="Camargo Neves A.A."/>
            <person name="Juca Ramos R.T."/>
            <person name="Andreote F.D."/>
            <person name="Carneiro A.R."/>
            <person name="Oliveira de Souza Lima A."/>
            <person name="Caracciolo Gomes de Sa P.H."/>
            <person name="Ribeiro Barbosa M.S."/>
            <person name="Araujo W.L."/>
            <person name="Silva A."/>
        </authorList>
    </citation>
    <scope>NUCLEOTIDE SEQUENCE [LARGE SCALE GENOMIC DNA]</scope>
    <source>
        <strain evidence="4 5">SR1.6/6</strain>
    </source>
</reference>
<evidence type="ECO:0000256" key="1">
    <source>
        <dbReference type="ARBA" id="ARBA00022723"/>
    </source>
</evidence>
<keyword evidence="1" id="KW-0479">Metal-binding</keyword>
<dbReference type="AlphaFoldDB" id="A0A6B9G2T2"/>
<evidence type="ECO:0000256" key="3">
    <source>
        <dbReference type="PROSITE-ProRule" id="PRU00742"/>
    </source>
</evidence>
<dbReference type="SUPFAM" id="SSF52768">
    <property type="entry name" value="Arginase/deacetylase"/>
    <property type="match status" value="1"/>
</dbReference>
<dbReference type="Proteomes" id="UP000012488">
    <property type="component" value="Chromosome"/>
</dbReference>
<dbReference type="GO" id="GO:0046872">
    <property type="term" value="F:metal ion binding"/>
    <property type="evidence" value="ECO:0007669"/>
    <property type="project" value="UniProtKB-KW"/>
</dbReference>
<dbReference type="GO" id="GO:0008783">
    <property type="term" value="F:agmatinase activity"/>
    <property type="evidence" value="ECO:0007669"/>
    <property type="project" value="TreeGrafter"/>
</dbReference>
<dbReference type="PRINTS" id="PR00116">
    <property type="entry name" value="ARGINASE"/>
</dbReference>
<dbReference type="OrthoDB" id="9788689at2"/>
<name>A0A6B9G2T2_9HYPH</name>
<dbReference type="Pfam" id="PF00491">
    <property type="entry name" value="Arginase"/>
    <property type="match status" value="1"/>
</dbReference>
<dbReference type="KEGG" id="mmes:MMSR116_04640"/>
<dbReference type="Gene3D" id="3.40.800.10">
    <property type="entry name" value="Ureohydrolase domain"/>
    <property type="match status" value="1"/>
</dbReference>
<keyword evidence="2" id="KW-0378">Hydrolase</keyword>
<organism evidence="4 5">
    <name type="scientific">Methylobacterium mesophilicum SR1.6/6</name>
    <dbReference type="NCBI Taxonomy" id="908290"/>
    <lineage>
        <taxon>Bacteria</taxon>
        <taxon>Pseudomonadati</taxon>
        <taxon>Pseudomonadota</taxon>
        <taxon>Alphaproteobacteria</taxon>
        <taxon>Hyphomicrobiales</taxon>
        <taxon>Methylobacteriaceae</taxon>
        <taxon>Methylobacterium</taxon>
    </lineage>
</organism>
<protein>
    <submittedName>
        <fullName evidence="4">Agmatinase</fullName>
    </submittedName>
</protein>
<sequence length="300" mass="31892">MGLPVGRPGPGCRAAILGVPFDCGTHAFRVGARQGPAAVRRQSGLIRRFHPSLADVDVLSLLGAVDCGNVALTPGRIDDALPRIEAAAGAILDAGAVPVGIGGDGSVSLALMRAAGRRYPGLVALHIDSHTDAYPYEPDDRYNAATQFTNAAEEGWVDASRSWHVGVRGFTYCSGVLDHAAHLGFRVVTAETLLRRGFAQTMAEFRSTVGERPVYLCWDMDVFDPSVAPGVCTPTWGGLTAREGIELIRSLSGLNIVAMDFNTVSPPQDVNDMAAHLCAHMIMEAMLLLARQHELIPDAI</sequence>
<dbReference type="InterPro" id="IPR023696">
    <property type="entry name" value="Ureohydrolase_dom_sf"/>
</dbReference>
<dbReference type="PIRSF" id="PIRSF036979">
    <property type="entry name" value="Arginase"/>
    <property type="match status" value="1"/>
</dbReference>
<dbReference type="GO" id="GO:0033389">
    <property type="term" value="P:putrescine biosynthetic process from arginine, via agmatine"/>
    <property type="evidence" value="ECO:0007669"/>
    <property type="project" value="TreeGrafter"/>
</dbReference>
<dbReference type="PANTHER" id="PTHR11358">
    <property type="entry name" value="ARGINASE/AGMATINASE"/>
    <property type="match status" value="1"/>
</dbReference>
<dbReference type="PROSITE" id="PS51409">
    <property type="entry name" value="ARGINASE_2"/>
    <property type="match status" value="1"/>
</dbReference>
<dbReference type="EMBL" id="CP043538">
    <property type="protein sequence ID" value="QGY06015.1"/>
    <property type="molecule type" value="Genomic_DNA"/>
</dbReference>
<reference evidence="4 5" key="1">
    <citation type="journal article" date="2012" name="Genet. Mol. Biol.">
        <title>Analysis of 16S rRNA and mxaF genes revealing insights into Methylobacterium niche-specific plant association.</title>
        <authorList>
            <person name="Dourado M.N."/>
            <person name="Andreote F.D."/>
            <person name="Dini-Andreote F."/>
            <person name="Conti R."/>
            <person name="Araujo J.M."/>
            <person name="Araujo W.L."/>
        </authorList>
    </citation>
    <scope>NUCLEOTIDE SEQUENCE [LARGE SCALE GENOMIC DNA]</scope>
    <source>
        <strain evidence="4 5">SR1.6/6</strain>
    </source>
</reference>